<dbReference type="Proteomes" id="UP000190744">
    <property type="component" value="Unassembled WGS sequence"/>
</dbReference>
<name>A0A1S9RY16_PENBI</name>
<dbReference type="AlphaFoldDB" id="A0A1S9RY16"/>
<dbReference type="EMBL" id="LJBN01000090">
    <property type="protein sequence ID" value="OOQ90306.1"/>
    <property type="molecule type" value="Genomic_DNA"/>
</dbReference>
<reference evidence="2" key="1">
    <citation type="submission" date="2015-09" db="EMBL/GenBank/DDBJ databases">
        <authorList>
            <person name="Fill T.P."/>
            <person name="Baretta J.F."/>
            <person name="de Almeida L.G."/>
            <person name="Rocha M."/>
            <person name="de Souza D.H."/>
            <person name="Malavazi I."/>
            <person name="Cerdeira L.T."/>
            <person name="Hong H."/>
            <person name="Samborskyy M."/>
            <person name="de Vasconcelos A.T."/>
            <person name="Leadlay P."/>
            <person name="Rodrigues-Filho E."/>
        </authorList>
    </citation>
    <scope>NUCLEOTIDE SEQUENCE [LARGE SCALE GENOMIC DNA]</scope>
    <source>
        <strain evidence="2">LaBioMMi 136</strain>
    </source>
</reference>
<evidence type="ECO:0000313" key="2">
    <source>
        <dbReference type="Proteomes" id="UP000190744"/>
    </source>
</evidence>
<evidence type="ECO:0000313" key="1">
    <source>
        <dbReference type="EMBL" id="OOQ90306.1"/>
    </source>
</evidence>
<comment type="caution">
    <text evidence="1">The sequence shown here is derived from an EMBL/GenBank/DDBJ whole genome shotgun (WGS) entry which is preliminary data.</text>
</comment>
<protein>
    <submittedName>
        <fullName evidence="1">Uncharacterized protein</fullName>
    </submittedName>
</protein>
<gene>
    <name evidence="1" type="ORF">PEBR_06264</name>
</gene>
<proteinExistence type="predicted"/>
<accession>A0A1S9RY16</accession>
<sequence>MQPVLGSLSRHSDIIQIWSLGTPNPIDQSLSRTTRRHRAGLLGAVPATPTGATMTHTTALGIGSAWSRHRAVIGRGAECQERESGHCLGIPPRDTPTPGENVSSLAHLGVSLAGVILRGSRAHHAVQICPTVRA</sequence>
<organism evidence="1 2">
    <name type="scientific">Penicillium brasilianum</name>
    <dbReference type="NCBI Taxonomy" id="104259"/>
    <lineage>
        <taxon>Eukaryota</taxon>
        <taxon>Fungi</taxon>
        <taxon>Dikarya</taxon>
        <taxon>Ascomycota</taxon>
        <taxon>Pezizomycotina</taxon>
        <taxon>Eurotiomycetes</taxon>
        <taxon>Eurotiomycetidae</taxon>
        <taxon>Eurotiales</taxon>
        <taxon>Aspergillaceae</taxon>
        <taxon>Penicillium</taxon>
    </lineage>
</organism>